<dbReference type="Gene3D" id="3.40.50.10140">
    <property type="entry name" value="Toll/interleukin-1 receptor homology (TIR) domain"/>
    <property type="match status" value="1"/>
</dbReference>
<dbReference type="SMART" id="SM00248">
    <property type="entry name" value="ANK"/>
    <property type="match status" value="1"/>
</dbReference>
<dbReference type="Proteomes" id="UP000663860">
    <property type="component" value="Unassembled WGS sequence"/>
</dbReference>
<comment type="caution">
    <text evidence="4">The sequence shown here is derived from an EMBL/GenBank/DDBJ whole genome shotgun (WGS) entry which is preliminary data.</text>
</comment>
<dbReference type="InterPro" id="IPR036770">
    <property type="entry name" value="Ankyrin_rpt-contain_sf"/>
</dbReference>
<dbReference type="PROSITE" id="PS50088">
    <property type="entry name" value="ANK_REPEAT"/>
    <property type="match status" value="1"/>
</dbReference>
<dbReference type="Gene3D" id="3.90.176.10">
    <property type="entry name" value="Toxin ADP-ribosyltransferase, Chain A, domain 1"/>
    <property type="match status" value="1"/>
</dbReference>
<name>A0A818QRI1_9BILA</name>
<sequence length="1011" mass="117958">MDDFVKNLNGLIGKYGLDLKENQLTTVTKRMTAQLNKIINLYLNLADDLLTVDFFSEEQQKKLLFKVEQAADFIWNHWWKTDEQCDQYELDYLKNVRQLNSKIFRLYEPTKEKEKKRLPKDQGIEELCLNFKFQPTWIDIIKYINSNNICSSKLQNSSYLTELTLWFDLLIHITKYYIKDLGTENLLIWPVVDCLFNPFHKQCILSIDINFRPIDTFYIGTCAYFYTQLYLYGGCPFQIKVLIMHSYRLFVIHRSQRIDQWSDNMLYCMRKVLALLIEDYKTTFPPPSRFDSGSNEKESFLPNHEEYMEALLKILTHQKFNQKDTASLSPDEEKLIKLVIRYLILTSTCPVDNNMKEWLRSKRAIEICSTYIHPSYGSVQLYVLSLVVILADETFLECRKMANRIVRISFDILNNECQLRELSYDKINYFKVFLTILHHKSIQEAIGRLNKVYYFLLHFDRDTYPLGDILWTLSFSSIVKKQLNEQIQMLQASRTDCLGLLWTLGDCSGVRALRSIKCTGYPDPKPKAFEIQQDIILDCSLNDEKTCEQIYFALIATGFRVWFLREIESGTETFVLQWKIEACDSIKTMVICLSENYEKSNVCRAVLQYALRKQLRIVPIIIGKQYKMQSYLEDNFNQIEIINFTQLIFDDAIHLLSNSLRNLNEERSQLTESSLSAVTYLDFYEACKNNDFQQVKEYLPQMSLDQVNEIHPDGDTALHTAVCNNNKDIIRLLLHKGASRSIRDAVHKMTAYEGAHDSILKDLFKRLTIFPRFLTDLSYQLLEWTNDILSSADQSLISTNYDEILMTTRNICFLLNEISLKDKMIINWFLNKATNDATYILRAFTSATHFSIAFNKYLLENTVKETQTYGLIHILKTCHTLEACAFLGETYRGMLVSKEDVTKYGVGSKVTIATFLSTTKDLLQAEVAALDGHGDYVRGTCDLNFCYVPAICIYRIRRHHTAYNIENISEIPDEKEVLILPHSIFIVKIISEYDEIARNGIIYQLELEECD</sequence>
<dbReference type="InterPro" id="IPR035897">
    <property type="entry name" value="Toll_tir_struct_dom_sf"/>
</dbReference>
<dbReference type="Pfam" id="PF00023">
    <property type="entry name" value="Ank"/>
    <property type="match status" value="1"/>
</dbReference>
<dbReference type="GO" id="GO:0007165">
    <property type="term" value="P:signal transduction"/>
    <property type="evidence" value="ECO:0007669"/>
    <property type="project" value="InterPro"/>
</dbReference>
<organism evidence="4 5">
    <name type="scientific">Adineta steineri</name>
    <dbReference type="NCBI Taxonomy" id="433720"/>
    <lineage>
        <taxon>Eukaryota</taxon>
        <taxon>Metazoa</taxon>
        <taxon>Spiralia</taxon>
        <taxon>Gnathifera</taxon>
        <taxon>Rotifera</taxon>
        <taxon>Eurotatoria</taxon>
        <taxon>Bdelloidea</taxon>
        <taxon>Adinetida</taxon>
        <taxon>Adinetidae</taxon>
        <taxon>Adineta</taxon>
    </lineage>
</organism>
<dbReference type="EMBL" id="CAJNOE010000154">
    <property type="protein sequence ID" value="CAF0986691.1"/>
    <property type="molecule type" value="Genomic_DNA"/>
</dbReference>
<proteinExistence type="predicted"/>
<protein>
    <recommendedName>
        <fullName evidence="2">TIR domain-containing protein</fullName>
    </recommendedName>
</protein>
<reference evidence="4" key="1">
    <citation type="submission" date="2021-02" db="EMBL/GenBank/DDBJ databases">
        <authorList>
            <person name="Nowell W R."/>
        </authorList>
    </citation>
    <scope>NUCLEOTIDE SEQUENCE</scope>
</reference>
<feature type="domain" description="TIR" evidence="2">
    <location>
        <begin position="542"/>
        <end position="647"/>
    </location>
</feature>
<dbReference type="InterPro" id="IPR000157">
    <property type="entry name" value="TIR_dom"/>
</dbReference>
<dbReference type="InterPro" id="IPR002110">
    <property type="entry name" value="Ankyrin_rpt"/>
</dbReference>
<dbReference type="SUPFAM" id="SSF52200">
    <property type="entry name" value="Toll/Interleukin receptor TIR domain"/>
    <property type="match status" value="1"/>
</dbReference>
<dbReference type="SUPFAM" id="SSF56399">
    <property type="entry name" value="ADP-ribosylation"/>
    <property type="match status" value="1"/>
</dbReference>
<dbReference type="Pfam" id="PF13676">
    <property type="entry name" value="TIR_2"/>
    <property type="match status" value="1"/>
</dbReference>
<dbReference type="SUPFAM" id="SSF48403">
    <property type="entry name" value="Ankyrin repeat"/>
    <property type="match status" value="1"/>
</dbReference>
<evidence type="ECO:0000256" key="1">
    <source>
        <dbReference type="PROSITE-ProRule" id="PRU00023"/>
    </source>
</evidence>
<evidence type="ECO:0000313" key="3">
    <source>
        <dbReference type="EMBL" id="CAF0986691.1"/>
    </source>
</evidence>
<feature type="repeat" description="ANK" evidence="1">
    <location>
        <begin position="713"/>
        <end position="745"/>
    </location>
</feature>
<evidence type="ECO:0000259" key="2">
    <source>
        <dbReference type="Pfam" id="PF13676"/>
    </source>
</evidence>
<dbReference type="EMBL" id="CAJOBB010000298">
    <property type="protein sequence ID" value="CAF3643259.1"/>
    <property type="molecule type" value="Genomic_DNA"/>
</dbReference>
<gene>
    <name evidence="3" type="ORF">IZO911_LOCUS16873</name>
    <name evidence="4" type="ORF">KXQ929_LOCUS7321</name>
</gene>
<dbReference type="AlphaFoldDB" id="A0A818QRI1"/>
<evidence type="ECO:0000313" key="4">
    <source>
        <dbReference type="EMBL" id="CAF3643259.1"/>
    </source>
</evidence>
<dbReference type="Proteomes" id="UP000663868">
    <property type="component" value="Unassembled WGS sequence"/>
</dbReference>
<keyword evidence="1" id="KW-0040">ANK repeat</keyword>
<dbReference type="Gene3D" id="1.25.40.20">
    <property type="entry name" value="Ankyrin repeat-containing domain"/>
    <property type="match status" value="1"/>
</dbReference>
<accession>A0A818QRI1</accession>
<dbReference type="PROSITE" id="PS50297">
    <property type="entry name" value="ANK_REP_REGION"/>
    <property type="match status" value="1"/>
</dbReference>
<evidence type="ECO:0000313" key="5">
    <source>
        <dbReference type="Proteomes" id="UP000663868"/>
    </source>
</evidence>